<keyword evidence="8 12" id="KW-0560">Oxidoreductase</keyword>
<name>A0A7S3BBX3_9VIRI</name>
<dbReference type="UniPathway" id="UPA00047">
    <property type="reaction ID" value="UER00056"/>
</dbReference>
<dbReference type="InterPro" id="IPR000506">
    <property type="entry name" value="KARI_C"/>
</dbReference>
<keyword evidence="6 12" id="KW-0479">Metal-binding</keyword>
<evidence type="ECO:0000256" key="2">
    <source>
        <dbReference type="ARBA" id="ARBA00004864"/>
    </source>
</evidence>
<keyword evidence="7 12" id="KW-0460">Magnesium</keyword>
<evidence type="ECO:0000259" key="13">
    <source>
        <dbReference type="PROSITE" id="PS51850"/>
    </source>
</evidence>
<feature type="binding site" evidence="12">
    <location>
        <position position="276"/>
    </location>
    <ligand>
        <name>Mg(2+)</name>
        <dbReference type="ChEBI" id="CHEBI:18420"/>
        <label>2</label>
    </ligand>
</feature>
<protein>
    <recommendedName>
        <fullName evidence="11">Acetohydroxy-acid reductoisomerase</fullName>
    </recommendedName>
    <alternativeName>
        <fullName evidence="10">Alpha-keto-beta-hydroxylacyl reductoisomerase</fullName>
    </alternativeName>
</protein>
<evidence type="ECO:0000313" key="15">
    <source>
        <dbReference type="EMBL" id="CAE0130921.1"/>
    </source>
</evidence>
<dbReference type="GO" id="GO:0046872">
    <property type="term" value="F:metal ion binding"/>
    <property type="evidence" value="ECO:0007669"/>
    <property type="project" value="UniProtKB-UniRule"/>
</dbReference>
<dbReference type="SUPFAM" id="SSF48179">
    <property type="entry name" value="6-phosphogluconate dehydrogenase C-terminal domain-like"/>
    <property type="match status" value="1"/>
</dbReference>
<evidence type="ECO:0000256" key="3">
    <source>
        <dbReference type="ARBA" id="ARBA00004885"/>
    </source>
</evidence>
<evidence type="ECO:0000256" key="9">
    <source>
        <dbReference type="ARBA" id="ARBA00023304"/>
    </source>
</evidence>
<dbReference type="Gene3D" id="1.10.1040.10">
    <property type="entry name" value="N-(1-d-carboxylethyl)-l-norvaline Dehydrogenase, domain 2"/>
    <property type="match status" value="1"/>
</dbReference>
<feature type="domain" description="KARI N-terminal Rossmann" evidence="13">
    <location>
        <begin position="1"/>
        <end position="95"/>
    </location>
</feature>
<dbReference type="InterPro" id="IPR013328">
    <property type="entry name" value="6PGD_dom2"/>
</dbReference>
<dbReference type="Pfam" id="PF07991">
    <property type="entry name" value="KARI_N"/>
    <property type="match status" value="1"/>
</dbReference>
<comment type="pathway">
    <text evidence="3">Amino-acid biosynthesis; L-isoleucine biosynthesis; L-isoleucine from 2-oxobutanoate: step 2/4.</text>
</comment>
<keyword evidence="5 12" id="KW-0028">Amino-acid biosynthesis</keyword>
<sequence>MKPGATLGLSHGFLLGVMQSDGTDFRKDINVVLVAPKGMGPSVRKLYEQGKEVNGAGINASFAVHQDATGDATDVALGWSIALGSPFSFATTLESEFKSDIFGERMILLGGVHGIIESLFRRYTANGMSDEDAFKNTAESITGNISRQISKEGIKSVYDSLDEEGKKEFEIAYSAAYVPAMDIVMECYEDVESTNEIKSVVQSGNRFKASTPGIPDLPMGVIDGTHVWKVGAKVREERDGNFACHPFTAGVYCALMMAQIDCLVAKGHSYSEVCNESVIEATDSLNPYMHARGVSFMVDNCSTTARLGSRKWAPRIDYNLTQQAYTAVDAGVPVDEALIEKFKNNPVHDALAVCGELRPSVDISVTAFNDEVRKELRQKA</sequence>
<dbReference type="GO" id="GO:0009097">
    <property type="term" value="P:isoleucine biosynthetic process"/>
    <property type="evidence" value="ECO:0007669"/>
    <property type="project" value="UniProtKB-UniRule"/>
</dbReference>
<dbReference type="GO" id="GO:0004455">
    <property type="term" value="F:ketol-acid reductoisomerase activity"/>
    <property type="evidence" value="ECO:0007669"/>
    <property type="project" value="UniProtKB-UniRule"/>
</dbReference>
<evidence type="ECO:0000256" key="5">
    <source>
        <dbReference type="ARBA" id="ARBA00022605"/>
    </source>
</evidence>
<organism evidence="16">
    <name type="scientific">Prasinoderma singulare</name>
    <dbReference type="NCBI Taxonomy" id="676789"/>
    <lineage>
        <taxon>Eukaryota</taxon>
        <taxon>Viridiplantae</taxon>
        <taxon>Prasinodermophyta</taxon>
        <taxon>Prasinodermophyceae</taxon>
        <taxon>Prasinodermales</taxon>
        <taxon>Prasinodermaceae</taxon>
        <taxon>Prasinoderma</taxon>
    </lineage>
</organism>
<dbReference type="UniPathway" id="UPA00049">
    <property type="reaction ID" value="UER00060"/>
</dbReference>
<dbReference type="PANTHER" id="PTHR21371">
    <property type="entry name" value="KETOL-ACID REDUCTOISOMERASE, MITOCHONDRIAL"/>
    <property type="match status" value="1"/>
</dbReference>
<evidence type="ECO:0000256" key="11">
    <source>
        <dbReference type="ARBA" id="ARBA00030593"/>
    </source>
</evidence>
<evidence type="ECO:0000256" key="12">
    <source>
        <dbReference type="PROSITE-ProRule" id="PRU01198"/>
    </source>
</evidence>
<dbReference type="GO" id="GO:0005739">
    <property type="term" value="C:mitochondrion"/>
    <property type="evidence" value="ECO:0007669"/>
    <property type="project" value="TreeGrafter"/>
</dbReference>
<dbReference type="InterPro" id="IPR013023">
    <property type="entry name" value="KARI"/>
</dbReference>
<dbReference type="PROSITE" id="PS51850">
    <property type="entry name" value="KARI_N"/>
    <property type="match status" value="1"/>
</dbReference>
<dbReference type="InterPro" id="IPR036291">
    <property type="entry name" value="NAD(P)-bd_dom_sf"/>
</dbReference>
<dbReference type="InterPro" id="IPR008927">
    <property type="entry name" value="6-PGluconate_DH-like_C_sf"/>
</dbReference>
<dbReference type="Gene3D" id="3.40.50.720">
    <property type="entry name" value="NAD(P)-binding Rossmann-like Domain"/>
    <property type="match status" value="1"/>
</dbReference>
<feature type="binding site" evidence="12">
    <location>
        <position position="104"/>
    </location>
    <ligand>
        <name>Mg(2+)</name>
        <dbReference type="ChEBI" id="CHEBI:18420"/>
        <label>1</label>
    </ligand>
</feature>
<evidence type="ECO:0000256" key="8">
    <source>
        <dbReference type="ARBA" id="ARBA00023002"/>
    </source>
</evidence>
<proteinExistence type="inferred from homology"/>
<dbReference type="EMBL" id="HBHY01004909">
    <property type="protein sequence ID" value="CAE0130922.1"/>
    <property type="molecule type" value="Transcribed_RNA"/>
</dbReference>
<dbReference type="FunFam" id="1.10.1040.10:FF:000015">
    <property type="entry name" value="Ketol-acid reductoisomerase"/>
    <property type="match status" value="1"/>
</dbReference>
<comment type="caution">
    <text evidence="12">Lacks conserved residue(s) required for the propagation of feature annotation.</text>
</comment>
<dbReference type="InterPro" id="IPR013116">
    <property type="entry name" value="KARI_N"/>
</dbReference>
<dbReference type="GO" id="GO:0009507">
    <property type="term" value="C:chloroplast"/>
    <property type="evidence" value="ECO:0007669"/>
    <property type="project" value="TreeGrafter"/>
</dbReference>
<accession>A0A7S3BBX3</accession>
<comment type="pathway">
    <text evidence="2">Amino-acid biosynthesis; L-valine biosynthesis; L-valine from pyruvate: step 2/4.</text>
</comment>
<evidence type="ECO:0000259" key="14">
    <source>
        <dbReference type="PROSITE" id="PS51851"/>
    </source>
</evidence>
<feature type="binding site" evidence="12">
    <location>
        <position position="100"/>
    </location>
    <ligand>
        <name>Mg(2+)</name>
        <dbReference type="ChEBI" id="CHEBI:18420"/>
        <label>2</label>
    </ligand>
</feature>
<comment type="similarity">
    <text evidence="4 12">Belongs to the ketol-acid reductoisomerase family.</text>
</comment>
<evidence type="ECO:0000256" key="1">
    <source>
        <dbReference type="ARBA" id="ARBA00001946"/>
    </source>
</evidence>
<dbReference type="SUPFAM" id="SSF51735">
    <property type="entry name" value="NAD(P)-binding Rossmann-fold domains"/>
    <property type="match status" value="1"/>
</dbReference>
<evidence type="ECO:0000256" key="4">
    <source>
        <dbReference type="ARBA" id="ARBA00010318"/>
    </source>
</evidence>
<gene>
    <name evidence="15" type="ORF">PSIN1315_LOCUS3218</name>
    <name evidence="16" type="ORF">PSIN1315_LOCUS3219</name>
</gene>
<dbReference type="PROSITE" id="PS51851">
    <property type="entry name" value="KARI_C"/>
    <property type="match status" value="2"/>
</dbReference>
<dbReference type="EMBL" id="HBHY01004908">
    <property type="protein sequence ID" value="CAE0130921.1"/>
    <property type="molecule type" value="Transcribed_RNA"/>
</dbReference>
<dbReference type="Pfam" id="PF01450">
    <property type="entry name" value="KARI_C"/>
    <property type="match status" value="2"/>
</dbReference>
<dbReference type="PANTHER" id="PTHR21371:SF1">
    <property type="entry name" value="KETOL-ACID REDUCTOISOMERASE, MITOCHONDRIAL"/>
    <property type="match status" value="1"/>
</dbReference>
<dbReference type="AlphaFoldDB" id="A0A7S3BBX3"/>
<keyword evidence="9 12" id="KW-0100">Branched-chain amino acid biosynthesis</keyword>
<feature type="domain" description="KARI C-terminal knotted" evidence="14">
    <location>
        <begin position="229"/>
        <end position="376"/>
    </location>
</feature>
<evidence type="ECO:0000256" key="10">
    <source>
        <dbReference type="ARBA" id="ARBA00030209"/>
    </source>
</evidence>
<feature type="binding site" evidence="12">
    <location>
        <position position="280"/>
    </location>
    <ligand>
        <name>Mg(2+)</name>
        <dbReference type="ChEBI" id="CHEBI:18420"/>
        <label>2</label>
    </ligand>
</feature>
<evidence type="ECO:0000313" key="16">
    <source>
        <dbReference type="EMBL" id="CAE0130922.1"/>
    </source>
</evidence>
<dbReference type="GO" id="GO:0009099">
    <property type="term" value="P:L-valine biosynthetic process"/>
    <property type="evidence" value="ECO:0007669"/>
    <property type="project" value="UniProtKB-UniRule"/>
</dbReference>
<evidence type="ECO:0000256" key="6">
    <source>
        <dbReference type="ARBA" id="ARBA00022723"/>
    </source>
</evidence>
<comment type="cofactor">
    <cofactor evidence="1">
        <name>Mg(2+)</name>
        <dbReference type="ChEBI" id="CHEBI:18420"/>
    </cofactor>
</comment>
<feature type="domain" description="KARI C-terminal knotted" evidence="14">
    <location>
        <begin position="92"/>
        <end position="206"/>
    </location>
</feature>
<reference evidence="16" key="1">
    <citation type="submission" date="2021-01" db="EMBL/GenBank/DDBJ databases">
        <authorList>
            <person name="Corre E."/>
            <person name="Pelletier E."/>
            <person name="Niang G."/>
            <person name="Scheremetjew M."/>
            <person name="Finn R."/>
            <person name="Kale V."/>
            <person name="Holt S."/>
            <person name="Cochrane G."/>
            <person name="Meng A."/>
            <person name="Brown T."/>
            <person name="Cohen L."/>
        </authorList>
    </citation>
    <scope>NUCLEOTIDE SEQUENCE</scope>
    <source>
        <strain evidence="16">RCC927</strain>
    </source>
</reference>
<evidence type="ECO:0000256" key="7">
    <source>
        <dbReference type="ARBA" id="ARBA00022842"/>
    </source>
</evidence>
<feature type="binding site" evidence="12">
    <location>
        <position position="100"/>
    </location>
    <ligand>
        <name>Mg(2+)</name>
        <dbReference type="ChEBI" id="CHEBI:18420"/>
        <label>1</label>
    </ligand>
</feature>
<feature type="binding site" evidence="12">
    <location>
        <position position="302"/>
    </location>
    <ligand>
        <name>substrate</name>
    </ligand>
</feature>